<dbReference type="Pfam" id="PF12831">
    <property type="entry name" value="FAD_oxidored"/>
    <property type="match status" value="1"/>
</dbReference>
<evidence type="ECO:0000256" key="1">
    <source>
        <dbReference type="ARBA" id="ARBA00022485"/>
    </source>
</evidence>
<dbReference type="SUPFAM" id="SSF51905">
    <property type="entry name" value="FAD/NAD(P)-binding domain"/>
    <property type="match status" value="1"/>
</dbReference>
<proteinExistence type="predicted"/>
<dbReference type="InterPro" id="IPR036188">
    <property type="entry name" value="FAD/NAD-bd_sf"/>
</dbReference>
<evidence type="ECO:0000313" key="7">
    <source>
        <dbReference type="Proteomes" id="UP001241092"/>
    </source>
</evidence>
<keyword evidence="5" id="KW-0411">Iron-sulfur</keyword>
<dbReference type="Gene3D" id="3.50.50.60">
    <property type="entry name" value="FAD/NAD(P)-binding domain"/>
    <property type="match status" value="1"/>
</dbReference>
<dbReference type="GO" id="GO:0046872">
    <property type="term" value="F:metal ion binding"/>
    <property type="evidence" value="ECO:0007669"/>
    <property type="project" value="UniProtKB-KW"/>
</dbReference>
<dbReference type="AlphaFoldDB" id="A0AAI8TUD5"/>
<sequence>MTDISVEWRLNLGLGGAAIRRFPLLDEVDVAVVGAGAAGVAAATIAAEAGARVLVIEKYGFAGGAAVAGLSGTICGMYLASEDARRPEQVVHGFTERFAAELTSRGGLTEPQRYGKTFTAAHDPLMWRESADGLLTGAGARILFHTQVIDVLVEDGYYRGLLVASNAGVGVIRAARIIDASGDGAVVARGGGDYHFGADGRIQNPTMFFRLGNVDTERFWAAWGDDTISPAWVTEAIDDARAGGFDLPRNKIWIFATSRPRELLVNATRLTAPDGRMLNVIDPADFTLAEIGGRRQVRDYARFLCGTVPGCADAFVVDTGVEAGIRQTRTVAGVQTLRDSDVVDGTKRADSICRSPWPIELHDGEKPRLHWLLDDYYDVPFGALVPERGENVIVAGRCLSAEHQALASARVTAQCFEYGHAAAVATVVSLETGAAYRDLDVRDIQTRMIANGSALEPVTAAAAYSERQEL</sequence>
<evidence type="ECO:0000256" key="5">
    <source>
        <dbReference type="ARBA" id="ARBA00023014"/>
    </source>
</evidence>
<name>A0AAI8TUD5_MYCME</name>
<dbReference type="PRINTS" id="PR00419">
    <property type="entry name" value="ADXRDTASE"/>
</dbReference>
<protein>
    <recommendedName>
        <fullName evidence="8">FAD-dependent oxidoreductase</fullName>
    </recommendedName>
</protein>
<keyword evidence="1" id="KW-0004">4Fe-4S</keyword>
<dbReference type="Proteomes" id="UP001241092">
    <property type="component" value="Chromosome"/>
</dbReference>
<keyword evidence="3" id="KW-0560">Oxidoreductase</keyword>
<dbReference type="RefSeq" id="WP_276824249.1">
    <property type="nucleotide sequence ID" value="NZ_AP027452.1"/>
</dbReference>
<dbReference type="GO" id="GO:0016491">
    <property type="term" value="F:oxidoreductase activity"/>
    <property type="evidence" value="ECO:0007669"/>
    <property type="project" value="UniProtKB-KW"/>
</dbReference>
<evidence type="ECO:0008006" key="8">
    <source>
        <dbReference type="Google" id="ProtNLM"/>
    </source>
</evidence>
<dbReference type="EMBL" id="AP027452">
    <property type="protein sequence ID" value="BDY28581.1"/>
    <property type="molecule type" value="Genomic_DNA"/>
</dbReference>
<keyword evidence="4" id="KW-0408">Iron</keyword>
<evidence type="ECO:0000256" key="4">
    <source>
        <dbReference type="ARBA" id="ARBA00023004"/>
    </source>
</evidence>
<accession>A0AAI8TUD5</accession>
<gene>
    <name evidence="6" type="ORF">hbim_02515</name>
</gene>
<dbReference type="PANTHER" id="PTHR43498:SF1">
    <property type="entry name" value="COB--COM HETERODISULFIDE REDUCTASE IRON-SULFUR SUBUNIT A"/>
    <property type="match status" value="1"/>
</dbReference>
<organism evidence="6 7">
    <name type="scientific">Mycolicibacterium mageritense</name>
    <name type="common">Mycobacterium mageritense</name>
    <dbReference type="NCBI Taxonomy" id="53462"/>
    <lineage>
        <taxon>Bacteria</taxon>
        <taxon>Bacillati</taxon>
        <taxon>Actinomycetota</taxon>
        <taxon>Actinomycetes</taxon>
        <taxon>Mycobacteriales</taxon>
        <taxon>Mycobacteriaceae</taxon>
        <taxon>Mycolicibacterium</taxon>
    </lineage>
</organism>
<evidence type="ECO:0000313" key="6">
    <source>
        <dbReference type="EMBL" id="BDY28581.1"/>
    </source>
</evidence>
<dbReference type="InterPro" id="IPR039650">
    <property type="entry name" value="HdrA-like"/>
</dbReference>
<dbReference type="PANTHER" id="PTHR43498">
    <property type="entry name" value="FERREDOXIN:COB-COM HETERODISULFIDE REDUCTASE SUBUNIT A"/>
    <property type="match status" value="1"/>
</dbReference>
<evidence type="ECO:0000256" key="2">
    <source>
        <dbReference type="ARBA" id="ARBA00022723"/>
    </source>
</evidence>
<keyword evidence="2" id="KW-0479">Metal-binding</keyword>
<dbReference type="GO" id="GO:0051539">
    <property type="term" value="F:4 iron, 4 sulfur cluster binding"/>
    <property type="evidence" value="ECO:0007669"/>
    <property type="project" value="UniProtKB-KW"/>
</dbReference>
<reference evidence="6" key="1">
    <citation type="submission" date="2023-03" db="EMBL/GenBank/DDBJ databases">
        <title>Draft genome sequence of a Mycolicibacterium mageritense strain H4_3_1 isolated from a hybrid biological-inorganic system reactor.</title>
        <authorList>
            <person name="Feng X."/>
            <person name="Kazama D."/>
            <person name="Sato K."/>
            <person name="Kobayashi H."/>
        </authorList>
    </citation>
    <scope>NUCLEOTIDE SEQUENCE</scope>
    <source>
        <strain evidence="6">H4_3_1</strain>
    </source>
</reference>
<evidence type="ECO:0000256" key="3">
    <source>
        <dbReference type="ARBA" id="ARBA00023002"/>
    </source>
</evidence>